<evidence type="ECO:0000313" key="2">
    <source>
        <dbReference type="Proteomes" id="UP001284537"/>
    </source>
</evidence>
<dbReference type="RefSeq" id="WP_319961857.1">
    <property type="nucleotide sequence ID" value="NZ_JAXARY010000011.1"/>
</dbReference>
<organism evidence="1 2">
    <name type="scientific">Methylomonas defluvii</name>
    <dbReference type="NCBI Taxonomy" id="3045149"/>
    <lineage>
        <taxon>Bacteria</taxon>
        <taxon>Pseudomonadati</taxon>
        <taxon>Pseudomonadota</taxon>
        <taxon>Gammaproteobacteria</taxon>
        <taxon>Methylococcales</taxon>
        <taxon>Methylococcaceae</taxon>
        <taxon>Methylomonas</taxon>
    </lineage>
</organism>
<reference evidence="1 2" key="1">
    <citation type="submission" date="2023-11" db="EMBL/GenBank/DDBJ databases">
        <authorList>
            <person name="Ouyang M.-Y."/>
        </authorList>
    </citation>
    <scope>NUCLEOTIDE SEQUENCE [LARGE SCALE GENOMIC DNA]</scope>
    <source>
        <strain evidence="1 2">OY6</strain>
    </source>
</reference>
<proteinExistence type="predicted"/>
<gene>
    <name evidence="1" type="ORF">QLH52_12860</name>
</gene>
<protein>
    <submittedName>
        <fullName evidence="1">Uncharacterized protein</fullName>
    </submittedName>
</protein>
<comment type="caution">
    <text evidence="1">The sequence shown here is derived from an EMBL/GenBank/DDBJ whole genome shotgun (WGS) entry which is preliminary data.</text>
</comment>
<name>A0ABU4UFB6_9GAMM</name>
<accession>A0ABU4UFB6</accession>
<keyword evidence="2" id="KW-1185">Reference proteome</keyword>
<dbReference type="Proteomes" id="UP001284537">
    <property type="component" value="Unassembled WGS sequence"/>
</dbReference>
<sequence>MKRRFTKNNINYILKKWPQAVSADRGDFRVLHDLANSGAQMWKESLRWPDYFWLGLESDIPKPNTSTKELILSIQDPSGQNHHADMGALKYRVTPLAVSGKYAVSNQIECFLEVKAIGANPVHKIKNYSPDIPWSKFLKTKLDHAFLDHLKHANTQIRDGKKIIGFKDARGIVVIVNEWAPSLNIDLACAYITQVIDKLEYIDAVIYLSDSPQKPNPVPLIVKNAQDSNLVKFHREFLIMLSSFSWENSSLSCKFDSKELVAEITMDSISKQMYGTWSAGWRDVDDPSPIPTPKCSISFVPADEYSSKLK</sequence>
<evidence type="ECO:0000313" key="1">
    <source>
        <dbReference type="EMBL" id="MDX8128179.1"/>
    </source>
</evidence>
<dbReference type="EMBL" id="JAXARY010000011">
    <property type="protein sequence ID" value="MDX8128179.1"/>
    <property type="molecule type" value="Genomic_DNA"/>
</dbReference>